<evidence type="ECO:0000313" key="1">
    <source>
        <dbReference type="EMBL" id="KXW57196.1"/>
    </source>
</evidence>
<name>A0A8F3DTU9_9PROT</name>
<dbReference type="EMBL" id="LRRD01000095">
    <property type="protein sequence ID" value="KXW57196.1"/>
    <property type="molecule type" value="Genomic_DNA"/>
</dbReference>
<organism evidence="1 3">
    <name type="scientific">Ferrovum myxofaciens</name>
    <dbReference type="NCBI Taxonomy" id="416213"/>
    <lineage>
        <taxon>Bacteria</taxon>
        <taxon>Pseudomonadati</taxon>
        <taxon>Pseudomonadota</taxon>
        <taxon>Betaproteobacteria</taxon>
        <taxon>Ferrovales</taxon>
        <taxon>Ferrovaceae</taxon>
        <taxon>Ferrovum</taxon>
    </lineage>
</organism>
<dbReference type="RefSeq" id="WP_156472730.1">
    <property type="nucleotide sequence ID" value="NZ_CP053675.1"/>
</dbReference>
<dbReference type="Proteomes" id="UP000075653">
    <property type="component" value="Unassembled WGS sequence"/>
</dbReference>
<protein>
    <submittedName>
        <fullName evidence="1">Uncharacterized protein</fullName>
    </submittedName>
</protein>
<reference evidence="1 3" key="1">
    <citation type="submission" date="2016-01" db="EMBL/GenBank/DDBJ databases">
        <title>Genome sequence of the acidophilic iron oxidising Ferrovum strain Z-31.</title>
        <authorList>
            <person name="Poehlein A."/>
            <person name="Ullrich S.R."/>
            <person name="Schloemann M."/>
            <person name="Muehling M."/>
            <person name="Daniel R."/>
        </authorList>
    </citation>
    <scope>NUCLEOTIDE SEQUENCE [LARGE SCALE GENOMIC DNA]</scope>
    <source>
        <strain evidence="1 3">Z-31</strain>
    </source>
</reference>
<dbReference type="EMBL" id="CP071137">
    <property type="protein sequence ID" value="QWY77586.1"/>
    <property type="molecule type" value="Genomic_DNA"/>
</dbReference>
<evidence type="ECO:0000313" key="2">
    <source>
        <dbReference type="EMBL" id="QWY77586.1"/>
    </source>
</evidence>
<accession>A0A8F3DTU9</accession>
<keyword evidence="3" id="KW-1185">Reference proteome</keyword>
<reference evidence="2" key="2">
    <citation type="submission" date="2021-02" db="EMBL/GenBank/DDBJ databases">
        <title>Comparative genomics of Ferrovum myxofaciens strains, predominant extremophile bacteria forming large biofilm stalactites in acid mine ecosystems.</title>
        <authorList>
            <person name="Burkartova K."/>
            <person name="Ridl J."/>
            <person name="Pajer P."/>
            <person name="Falteisek L."/>
        </authorList>
    </citation>
    <scope>NUCLEOTIDE SEQUENCE</scope>
    <source>
        <strain evidence="2">MI1III</strain>
    </source>
</reference>
<sequence length="55" mass="6467">MVDLTQFTADMYDVLHWMFLRTADDVEQLLKPFDTFGGFLDQEIDKTKIIRAGRN</sequence>
<evidence type="ECO:0000313" key="3">
    <source>
        <dbReference type="Proteomes" id="UP000075653"/>
    </source>
</evidence>
<dbReference type="Proteomes" id="UP000683551">
    <property type="component" value="Chromosome"/>
</dbReference>
<dbReference type="GeneID" id="301710957"/>
<gene>
    <name evidence="1" type="ORF">FEMY_22820</name>
    <name evidence="2" type="ORF">JZL65_00415</name>
</gene>
<proteinExistence type="predicted"/>
<dbReference type="PATRIC" id="fig|1789004.3.peg.2403"/>
<accession>A0A149VVI8</accession>
<dbReference type="AlphaFoldDB" id="A0A8F3DTU9"/>